<dbReference type="InterPro" id="IPR007685">
    <property type="entry name" value="RelA_SpoT"/>
</dbReference>
<organism evidence="2 3">
    <name type="scientific">Psychrilyobacter piezotolerans</name>
    <dbReference type="NCBI Taxonomy" id="2293438"/>
    <lineage>
        <taxon>Bacteria</taxon>
        <taxon>Fusobacteriati</taxon>
        <taxon>Fusobacteriota</taxon>
        <taxon>Fusobacteriia</taxon>
        <taxon>Fusobacteriales</taxon>
        <taxon>Fusobacteriaceae</taxon>
        <taxon>Psychrilyobacter</taxon>
    </lineage>
</organism>
<name>A0ABX9KJE4_9FUSO</name>
<dbReference type="CDD" id="cd05399">
    <property type="entry name" value="NT_Rel-Spo_like"/>
    <property type="match status" value="1"/>
</dbReference>
<comment type="caution">
    <text evidence="2">The sequence shown here is derived from an EMBL/GenBank/DDBJ whole genome shotgun (WGS) entry which is preliminary data.</text>
</comment>
<dbReference type="InterPro" id="IPR043519">
    <property type="entry name" value="NT_sf"/>
</dbReference>
<dbReference type="SUPFAM" id="SSF81301">
    <property type="entry name" value="Nucleotidyltransferase"/>
    <property type="match status" value="1"/>
</dbReference>
<protein>
    <submittedName>
        <fullName evidence="2">GTP pyrophosphokinase</fullName>
    </submittedName>
</protein>
<dbReference type="PANTHER" id="PTHR41773">
    <property type="entry name" value="GTP PYROPHOSPHATASE-RELATED"/>
    <property type="match status" value="1"/>
</dbReference>
<dbReference type="EMBL" id="QUAJ01000006">
    <property type="protein sequence ID" value="REI42124.1"/>
    <property type="molecule type" value="Genomic_DNA"/>
</dbReference>
<dbReference type="SMART" id="SM00954">
    <property type="entry name" value="RelA_SpoT"/>
    <property type="match status" value="1"/>
</dbReference>
<sequence>MHKLNKDEFFKTFDISKEYFTSTGLEWDNLNKIYADYCKIVPLLEKEAEHIVSKLIDVPLVHSVRRRVKEPSHLIEKIIRKGKKYHDLNIDVTNYTKIVTDLIGIRVLHLFKDDWINLHKSITDIWETKEIPQLNVRYGDYNMENLEDQLKDIDCEIIIREYGYRSVHYLIGANISKSKETFIEIQARTVFEEAWSEIDHIIRYPYDTDNPILTEYLAIFNRIAGSADEMGMFIKKLKAEVGNNGKELGNNSKRELDLKFK</sequence>
<evidence type="ECO:0000259" key="1">
    <source>
        <dbReference type="SMART" id="SM00954"/>
    </source>
</evidence>
<accession>A0ABX9KJE4</accession>
<dbReference type="RefSeq" id="WP_114641807.1">
    <property type="nucleotide sequence ID" value="NZ_JAACIO010000007.1"/>
</dbReference>
<keyword evidence="3" id="KW-1185">Reference proteome</keyword>
<evidence type="ECO:0000313" key="2">
    <source>
        <dbReference type="EMBL" id="REI42124.1"/>
    </source>
</evidence>
<gene>
    <name evidence="2" type="ORF">DYH56_04780</name>
</gene>
<feature type="domain" description="RelA/SpoT" evidence="1">
    <location>
        <begin position="66"/>
        <end position="210"/>
    </location>
</feature>
<proteinExistence type="predicted"/>
<dbReference type="Pfam" id="PF04607">
    <property type="entry name" value="RelA_SpoT"/>
    <property type="match status" value="1"/>
</dbReference>
<dbReference type="Gene3D" id="3.30.460.10">
    <property type="entry name" value="Beta Polymerase, domain 2"/>
    <property type="match status" value="1"/>
</dbReference>
<evidence type="ECO:0000313" key="3">
    <source>
        <dbReference type="Proteomes" id="UP000263486"/>
    </source>
</evidence>
<dbReference type="Proteomes" id="UP000263486">
    <property type="component" value="Unassembled WGS sequence"/>
</dbReference>
<reference evidence="2 3" key="1">
    <citation type="submission" date="2018-08" db="EMBL/GenBank/DDBJ databases">
        <title>Draft genome sequence of Psychrilyobacter sp. strain SD5 isolated from Black Sea water.</title>
        <authorList>
            <person name="Yadav S."/>
            <person name="Villanueva L."/>
            <person name="Damste J.S.S."/>
        </authorList>
    </citation>
    <scope>NUCLEOTIDE SEQUENCE [LARGE SCALE GENOMIC DNA]</scope>
    <source>
        <strain evidence="2 3">SD5</strain>
    </source>
</reference>
<dbReference type="PANTHER" id="PTHR41773:SF1">
    <property type="entry name" value="RELA_SPOT DOMAIN-CONTAINING PROTEIN"/>
    <property type="match status" value="1"/>
</dbReference>